<reference evidence="3" key="2">
    <citation type="submission" date="2018-04" db="EMBL/GenBank/DDBJ databases">
        <title>Complete genome sequence of Sulfodiicoccus acidiphilus strain HS-1.</title>
        <authorList>
            <person name="Sakai H.D."/>
            <person name="Kurosawa N."/>
        </authorList>
    </citation>
    <scope>NUCLEOTIDE SEQUENCE [LARGE SCALE GENOMIC DNA]</scope>
    <source>
        <strain evidence="3">HS-1</strain>
    </source>
</reference>
<reference evidence="2" key="4">
    <citation type="submission" date="2020-09" db="EMBL/GenBank/DDBJ databases">
        <authorList>
            <person name="Sun Q."/>
            <person name="Ohkuma M."/>
        </authorList>
    </citation>
    <scope>NUCLEOTIDE SEQUENCE</scope>
    <source>
        <strain evidence="2">JCM 31740</strain>
    </source>
</reference>
<evidence type="ECO:0000313" key="1">
    <source>
        <dbReference type="EMBL" id="BBD72245.1"/>
    </source>
</evidence>
<dbReference type="Proteomes" id="UP000276741">
    <property type="component" value="Chromosome"/>
</dbReference>
<reference evidence="2" key="1">
    <citation type="journal article" date="2014" name="Int. J. Syst. Evol. Microbiol.">
        <title>Complete genome sequence of Corynebacterium casei LMG S-19264T (=DSM 44701T), isolated from a smear-ripened cheese.</title>
        <authorList>
            <consortium name="US DOE Joint Genome Institute (JGI-PGF)"/>
            <person name="Walter F."/>
            <person name="Albersmeier A."/>
            <person name="Kalinowski J."/>
            <person name="Ruckert C."/>
        </authorList>
    </citation>
    <scope>NUCLEOTIDE SEQUENCE</scope>
    <source>
        <strain evidence="2">JCM 31740</strain>
    </source>
</reference>
<dbReference type="RefSeq" id="WP_126449601.1">
    <property type="nucleotide sequence ID" value="NZ_AP018553.1"/>
</dbReference>
<accession>A0A348B243</accession>
<evidence type="ECO:0000313" key="3">
    <source>
        <dbReference type="Proteomes" id="UP000276741"/>
    </source>
</evidence>
<reference evidence="1" key="3">
    <citation type="journal article" date="2019" name="BMC Res. Notes">
        <title>Complete genome sequence of the Sulfodiicoccus acidiphilus strain HS-1T, the first crenarchaeon that lacks polB3, isolated from an acidic hot spring in Ohwaku-dani, Hakone, Japan.</title>
        <authorList>
            <person name="Sakai H.D."/>
            <person name="Kurosawa N."/>
        </authorList>
    </citation>
    <scope>NUCLEOTIDE SEQUENCE</scope>
    <source>
        <strain evidence="1">HS-1</strain>
    </source>
</reference>
<dbReference type="GeneID" id="38666139"/>
<organism evidence="1 3">
    <name type="scientific">Sulfodiicoccus acidiphilus</name>
    <dbReference type="NCBI Taxonomy" id="1670455"/>
    <lineage>
        <taxon>Archaea</taxon>
        <taxon>Thermoproteota</taxon>
        <taxon>Thermoprotei</taxon>
        <taxon>Sulfolobales</taxon>
        <taxon>Sulfolobaceae</taxon>
        <taxon>Sulfodiicoccus</taxon>
    </lineage>
</organism>
<dbReference type="EMBL" id="AP018553">
    <property type="protein sequence ID" value="BBD72245.1"/>
    <property type="molecule type" value="Genomic_DNA"/>
</dbReference>
<dbReference type="KEGG" id="sacd:HS1genome_0634"/>
<sequence>MCELREEELKREVQEGTVLLEENRFSRVGGELYLKTLAGGRDQGISKSYYYYILDWLRSSGLINQEGRVRGNLVLPFRGEDGVKLTDGVLWVEGDKLRYVRLGGSSCEDCKLLPTCIYFVKDLNRKLKVPLRSEYPRGAWREVLRELRARASASSHMVAPKVIDLDYQRLLTVQS</sequence>
<protein>
    <submittedName>
        <fullName evidence="1">Uncharacterized protein</fullName>
    </submittedName>
</protein>
<dbReference type="AlphaFoldDB" id="A0A348B243"/>
<dbReference type="OrthoDB" id="33325at2157"/>
<gene>
    <name evidence="2" type="ORF">GCM10007116_05860</name>
    <name evidence="1" type="ORF">HS1genome_0634</name>
</gene>
<dbReference type="Proteomes" id="UP000616143">
    <property type="component" value="Unassembled WGS sequence"/>
</dbReference>
<proteinExistence type="predicted"/>
<evidence type="ECO:0000313" key="2">
    <source>
        <dbReference type="EMBL" id="GGT90822.1"/>
    </source>
</evidence>
<keyword evidence="3" id="KW-1185">Reference proteome</keyword>
<dbReference type="EMBL" id="BMQS01000004">
    <property type="protein sequence ID" value="GGT90822.1"/>
    <property type="molecule type" value="Genomic_DNA"/>
</dbReference>
<name>A0A348B243_9CREN</name>